<reference evidence="4 5" key="1">
    <citation type="submission" date="2018-06" db="EMBL/GenBank/DDBJ databases">
        <title>Mucibacter soli gen. nov., sp. nov., a new member of the family Chitinophagaceae producing mucin.</title>
        <authorList>
            <person name="Kim M.-K."/>
            <person name="Park S."/>
            <person name="Kim T.-S."/>
            <person name="Joung Y."/>
            <person name="Han J.-H."/>
            <person name="Kim S.B."/>
        </authorList>
    </citation>
    <scope>NUCLEOTIDE SEQUENCE [LARGE SCALE GENOMIC DNA]</scope>
    <source>
        <strain evidence="4 5">R1-15</strain>
    </source>
</reference>
<keyword evidence="1 2" id="KW-0732">Signal</keyword>
<dbReference type="Gene3D" id="3.40.190.10">
    <property type="entry name" value="Periplasmic binding protein-like II"/>
    <property type="match status" value="2"/>
</dbReference>
<feature type="domain" description="PBP" evidence="3">
    <location>
        <begin position="27"/>
        <end position="272"/>
    </location>
</feature>
<evidence type="ECO:0000313" key="4">
    <source>
        <dbReference type="EMBL" id="PZF72140.1"/>
    </source>
</evidence>
<dbReference type="SUPFAM" id="SSF53850">
    <property type="entry name" value="Periplasmic binding protein-like II"/>
    <property type="match status" value="1"/>
</dbReference>
<dbReference type="PANTHER" id="PTHR30570:SF1">
    <property type="entry name" value="PHOSPHATE-BINDING PROTEIN PSTS"/>
    <property type="match status" value="1"/>
</dbReference>
<feature type="chain" id="PRO_5016105691" evidence="2">
    <location>
        <begin position="22"/>
        <end position="302"/>
    </location>
</feature>
<dbReference type="InterPro" id="IPR024370">
    <property type="entry name" value="PBP_domain"/>
</dbReference>
<dbReference type="RefSeq" id="WP_110999652.1">
    <property type="nucleotide sequence ID" value="NZ_QKTW01000019.1"/>
</dbReference>
<evidence type="ECO:0000313" key="5">
    <source>
        <dbReference type="Proteomes" id="UP000248745"/>
    </source>
</evidence>
<dbReference type="PANTHER" id="PTHR30570">
    <property type="entry name" value="PERIPLASMIC PHOSPHATE BINDING COMPONENT OF PHOSPHATE ABC TRANSPORTER"/>
    <property type="match status" value="1"/>
</dbReference>
<dbReference type="EMBL" id="QKTW01000019">
    <property type="protein sequence ID" value="PZF72140.1"/>
    <property type="molecule type" value="Genomic_DNA"/>
</dbReference>
<dbReference type="PROSITE" id="PS51257">
    <property type="entry name" value="PROKAR_LIPOPROTEIN"/>
    <property type="match status" value="1"/>
</dbReference>
<accession>A0A2W2AIS7</accession>
<dbReference type="Pfam" id="PF12849">
    <property type="entry name" value="PBP_like_2"/>
    <property type="match status" value="1"/>
</dbReference>
<keyword evidence="5" id="KW-1185">Reference proteome</keyword>
<dbReference type="InterPro" id="IPR050811">
    <property type="entry name" value="Phosphate_ABC_transporter"/>
</dbReference>
<dbReference type="Proteomes" id="UP000248745">
    <property type="component" value="Unassembled WGS sequence"/>
</dbReference>
<comment type="caution">
    <text evidence="4">The sequence shown here is derived from an EMBL/GenBank/DDBJ whole genome shotgun (WGS) entry which is preliminary data.</text>
</comment>
<organism evidence="4 5">
    <name type="scientific">Taibaiella soli</name>
    <dbReference type="NCBI Taxonomy" id="1649169"/>
    <lineage>
        <taxon>Bacteria</taxon>
        <taxon>Pseudomonadati</taxon>
        <taxon>Bacteroidota</taxon>
        <taxon>Chitinophagia</taxon>
        <taxon>Chitinophagales</taxon>
        <taxon>Chitinophagaceae</taxon>
        <taxon>Taibaiella</taxon>
    </lineage>
</organism>
<dbReference type="OrthoDB" id="1450880at2"/>
<dbReference type="AlphaFoldDB" id="A0A2W2AIS7"/>
<evidence type="ECO:0000259" key="3">
    <source>
        <dbReference type="Pfam" id="PF12849"/>
    </source>
</evidence>
<name>A0A2W2AIS7_9BACT</name>
<evidence type="ECO:0000256" key="2">
    <source>
        <dbReference type="SAM" id="SignalP"/>
    </source>
</evidence>
<evidence type="ECO:0000256" key="1">
    <source>
        <dbReference type="ARBA" id="ARBA00022729"/>
    </source>
</evidence>
<proteinExistence type="predicted"/>
<protein>
    <submittedName>
        <fullName evidence="4">Phosphate ABC transporter substrate-binding protein, PhoT family</fullName>
    </submittedName>
</protein>
<sequence length="302" mass="33551">MQWFKTISLALAAGLFFSSCQDDTKKPTDTTTSGNIDISVDETYQPIIAEQLRVFDSSFPDAHITAHYKPESECFKDLLDRKSRLILVTRELNGGEKQICEQNKLVPTSMALAKDAVAVIINPSSPDSLLSVEQIKGILTGQYKKKYTVVFDNQGSSTVRYMTDSLLKSDKLGANVFAAKSNSQVVDYVAKNPDAIGFIGLSYVSGADDSATESFMKKIKVASIQNDSTQRFYQPYQAWIAMKLYPLTRNLYFITSETYPGLGTGFANFLSKERGQLIFAHSHLFPLRMNIVIREATVNSGQ</sequence>
<gene>
    <name evidence="4" type="ORF">DN068_14490</name>
</gene>
<feature type="signal peptide" evidence="2">
    <location>
        <begin position="1"/>
        <end position="21"/>
    </location>
</feature>